<dbReference type="EMBL" id="CAJNDS010000036">
    <property type="protein sequence ID" value="CAE6928717.1"/>
    <property type="molecule type" value="Genomic_DNA"/>
</dbReference>
<feature type="region of interest" description="Disordered" evidence="1">
    <location>
        <begin position="29"/>
        <end position="48"/>
    </location>
</feature>
<sequence>MPMRLCISRASMSSKTNPLEDDMPMQLQVMSGASGGSGSEAPQVPEERSQWELASLDPSSWPIFGITSEGFAGIGVSKDGLIRDSEKSLHFALDQAVLASITEGDASFNSVQFAPSNVAGSLQEALSQAREQNRSLRDLCWDIVALAADLEGKESAFEAEDHEQLLFEARRSLHIIHSQLEKALEIPEAPKEPSLITPSVGAKPEDPVAKEAPEVDVEAEVGDSCAPEVLFAGKPQDTVDVQKLADTGIEGTPEITYQPGTYATQPEVTAGPTLLAAREAQRQTCQFMNPVPEPRFMSPVQRRVSQPLLFSPSLQTTRSLLLPPASALARSVTCPVRHTPMHMNTTRGHSPLHIHTTRGHSIVAPRFISKGNDPRPCCEPITRAASPPPPLATRAASPPLMPRCSPPSDLRELRDVSMNPNAPAWKWQTSASPTSASPTSPACWPRPAAQGCRPCWVLTRSTS</sequence>
<proteinExistence type="predicted"/>
<protein>
    <submittedName>
        <fullName evidence="2">Uncharacterized protein</fullName>
    </submittedName>
</protein>
<organism evidence="2 3">
    <name type="scientific">Symbiodinium natans</name>
    <dbReference type="NCBI Taxonomy" id="878477"/>
    <lineage>
        <taxon>Eukaryota</taxon>
        <taxon>Sar</taxon>
        <taxon>Alveolata</taxon>
        <taxon>Dinophyceae</taxon>
        <taxon>Suessiales</taxon>
        <taxon>Symbiodiniaceae</taxon>
        <taxon>Symbiodinium</taxon>
    </lineage>
</organism>
<evidence type="ECO:0000313" key="3">
    <source>
        <dbReference type="Proteomes" id="UP000604046"/>
    </source>
</evidence>
<feature type="compositionally biased region" description="Low complexity" evidence="1">
    <location>
        <begin position="429"/>
        <end position="442"/>
    </location>
</feature>
<accession>A0A812GVI8</accession>
<feature type="region of interest" description="Disordered" evidence="1">
    <location>
        <begin position="380"/>
        <end position="447"/>
    </location>
</feature>
<dbReference type="OrthoDB" id="424314at2759"/>
<evidence type="ECO:0000256" key="1">
    <source>
        <dbReference type="SAM" id="MobiDB-lite"/>
    </source>
</evidence>
<dbReference type="Proteomes" id="UP000604046">
    <property type="component" value="Unassembled WGS sequence"/>
</dbReference>
<keyword evidence="3" id="KW-1185">Reference proteome</keyword>
<name>A0A812GVI8_9DINO</name>
<evidence type="ECO:0000313" key="2">
    <source>
        <dbReference type="EMBL" id="CAE6928717.1"/>
    </source>
</evidence>
<dbReference type="AlphaFoldDB" id="A0A812GVI8"/>
<comment type="caution">
    <text evidence="2">The sequence shown here is derived from an EMBL/GenBank/DDBJ whole genome shotgun (WGS) entry which is preliminary data.</text>
</comment>
<reference evidence="2" key="1">
    <citation type="submission" date="2021-02" db="EMBL/GenBank/DDBJ databases">
        <authorList>
            <person name="Dougan E. K."/>
            <person name="Rhodes N."/>
            <person name="Thang M."/>
            <person name="Chan C."/>
        </authorList>
    </citation>
    <scope>NUCLEOTIDE SEQUENCE</scope>
</reference>
<gene>
    <name evidence="2" type="ORF">SNAT2548_LOCUS755</name>
</gene>